<sequence>MARKADALTAEEFASLLVVGNVPPNGRAPIIPAAHIALGYMVFLSGRLRITNGRVRIYAEQPRLAET</sequence>
<organism evidence="1 2">
    <name type="scientific">Bradyrhizobium rifense</name>
    <dbReference type="NCBI Taxonomy" id="515499"/>
    <lineage>
        <taxon>Bacteria</taxon>
        <taxon>Pseudomonadati</taxon>
        <taxon>Pseudomonadota</taxon>
        <taxon>Alphaproteobacteria</taxon>
        <taxon>Hyphomicrobiales</taxon>
        <taxon>Nitrobacteraceae</taxon>
        <taxon>Bradyrhizobium</taxon>
    </lineage>
</organism>
<reference evidence="1 2" key="1">
    <citation type="submission" date="2019-08" db="EMBL/GenBank/DDBJ databases">
        <title>Bradyrhizobium hipponensis sp. nov., a rhizobium isolated from a Lupinus angustifolius root nodule in Tunisia.</title>
        <authorList>
            <person name="Off K."/>
            <person name="Rejili M."/>
            <person name="Mars M."/>
            <person name="Brachmann A."/>
            <person name="Marin M."/>
        </authorList>
    </citation>
    <scope>NUCLEOTIDE SEQUENCE [LARGE SCALE GENOMIC DNA]</scope>
    <source>
        <strain evidence="1 2">CTAW71</strain>
    </source>
</reference>
<dbReference type="AlphaFoldDB" id="A0A5D3KKP1"/>
<keyword evidence="2" id="KW-1185">Reference proteome</keyword>
<comment type="caution">
    <text evidence="1">The sequence shown here is derived from an EMBL/GenBank/DDBJ whole genome shotgun (WGS) entry which is preliminary data.</text>
</comment>
<evidence type="ECO:0000313" key="1">
    <source>
        <dbReference type="EMBL" id="TYL96109.1"/>
    </source>
</evidence>
<name>A0A5D3KKP1_9BRAD</name>
<protein>
    <submittedName>
        <fullName evidence="1">Uncharacterized protein</fullName>
    </submittedName>
</protein>
<dbReference type="OrthoDB" id="8252687at2"/>
<accession>A0A5D3KKP1</accession>
<gene>
    <name evidence="1" type="ORF">FXB40_12320</name>
</gene>
<dbReference type="Proteomes" id="UP000324758">
    <property type="component" value="Unassembled WGS sequence"/>
</dbReference>
<proteinExistence type="predicted"/>
<evidence type="ECO:0000313" key="2">
    <source>
        <dbReference type="Proteomes" id="UP000324758"/>
    </source>
</evidence>
<dbReference type="EMBL" id="VSSS01000021">
    <property type="protein sequence ID" value="TYL96109.1"/>
    <property type="molecule type" value="Genomic_DNA"/>
</dbReference>